<dbReference type="GO" id="GO:0008537">
    <property type="term" value="C:proteasome activator complex"/>
    <property type="evidence" value="ECO:0007669"/>
    <property type="project" value="InterPro"/>
</dbReference>
<keyword evidence="3" id="KW-0863">Zinc-finger</keyword>
<dbReference type="Gene3D" id="3.30.160.60">
    <property type="entry name" value="Classic Zinc Finger"/>
    <property type="match status" value="2"/>
</dbReference>
<dbReference type="SUPFAM" id="SSF158230">
    <property type="entry name" value="PRP4-like"/>
    <property type="match status" value="1"/>
</dbReference>
<dbReference type="GO" id="GO:0061136">
    <property type="term" value="P:regulation of proteasomal protein catabolic process"/>
    <property type="evidence" value="ECO:0007669"/>
    <property type="project" value="TreeGrafter"/>
</dbReference>
<dbReference type="InterPro" id="IPR009077">
    <property type="entry name" value="Proteasome_activ_PA28"/>
</dbReference>
<organism evidence="6 7">
    <name type="scientific">Acrobeloides nanus</name>
    <dbReference type="NCBI Taxonomy" id="290746"/>
    <lineage>
        <taxon>Eukaryota</taxon>
        <taxon>Metazoa</taxon>
        <taxon>Ecdysozoa</taxon>
        <taxon>Nematoda</taxon>
        <taxon>Chromadorea</taxon>
        <taxon>Rhabditida</taxon>
        <taxon>Tylenchina</taxon>
        <taxon>Cephalobomorpha</taxon>
        <taxon>Cephaloboidea</taxon>
        <taxon>Cephalobidae</taxon>
        <taxon>Acrobeloides</taxon>
    </lineage>
</organism>
<dbReference type="Proteomes" id="UP000887540">
    <property type="component" value="Unplaced"/>
</dbReference>
<dbReference type="Pfam" id="PF08799">
    <property type="entry name" value="PRP4"/>
    <property type="match status" value="1"/>
</dbReference>
<keyword evidence="3" id="KW-0479">Metal-binding</keyword>
<dbReference type="InterPro" id="IPR036875">
    <property type="entry name" value="Znf_CCHC_sf"/>
</dbReference>
<evidence type="ECO:0000256" key="1">
    <source>
        <dbReference type="ARBA" id="ARBA00005883"/>
    </source>
</evidence>
<evidence type="ECO:0000256" key="4">
    <source>
        <dbReference type="SAM" id="MobiDB-lite"/>
    </source>
</evidence>
<dbReference type="SMART" id="SM00451">
    <property type="entry name" value="ZnF_U1"/>
    <property type="match status" value="2"/>
</dbReference>
<evidence type="ECO:0000313" key="6">
    <source>
        <dbReference type="Proteomes" id="UP000887540"/>
    </source>
</evidence>
<name>A0A914CBM0_9BILA</name>
<dbReference type="InterPro" id="IPR036252">
    <property type="entry name" value="Proteasome_activ_sf"/>
</dbReference>
<feature type="region of interest" description="Disordered" evidence="4">
    <location>
        <begin position="147"/>
        <end position="176"/>
    </location>
</feature>
<reference evidence="7" key="1">
    <citation type="submission" date="2022-11" db="UniProtKB">
        <authorList>
            <consortium name="WormBaseParasite"/>
        </authorList>
    </citation>
    <scope>IDENTIFICATION</scope>
</reference>
<comment type="similarity">
    <text evidence="1">Belongs to the PA28 family.</text>
</comment>
<dbReference type="Gene3D" id="4.10.60.10">
    <property type="entry name" value="Zinc finger, CCHC-type"/>
    <property type="match status" value="1"/>
</dbReference>
<dbReference type="Pfam" id="PF12874">
    <property type="entry name" value="zf-met"/>
    <property type="match status" value="2"/>
</dbReference>
<feature type="compositionally biased region" description="Acidic residues" evidence="4">
    <location>
        <begin position="426"/>
        <end position="436"/>
    </location>
</feature>
<dbReference type="Gene3D" id="4.10.280.110">
    <property type="entry name" value="Pre-mRNA processing factor 4 domain"/>
    <property type="match status" value="1"/>
</dbReference>
<keyword evidence="2" id="KW-0647">Proteasome</keyword>
<evidence type="ECO:0000256" key="2">
    <source>
        <dbReference type="ARBA" id="ARBA00022942"/>
    </source>
</evidence>
<dbReference type="InterPro" id="IPR036285">
    <property type="entry name" value="PRP4-like_sf"/>
</dbReference>
<dbReference type="SMART" id="SM00500">
    <property type="entry name" value="SFM"/>
    <property type="match status" value="1"/>
</dbReference>
<dbReference type="InterPro" id="IPR003604">
    <property type="entry name" value="Matrin/U1-like-C_Znf_C2H2"/>
</dbReference>
<dbReference type="Gene3D" id="1.20.120.180">
    <property type="entry name" value="Proteasome activator pa28, C-terminal domain"/>
    <property type="match status" value="1"/>
</dbReference>
<dbReference type="PANTHER" id="PTHR10660">
    <property type="entry name" value="PROTEASOME REGULATOR PA28"/>
    <property type="match status" value="1"/>
</dbReference>
<proteinExistence type="inferred from homology"/>
<evidence type="ECO:0000256" key="3">
    <source>
        <dbReference type="PROSITE-ProRule" id="PRU00047"/>
    </source>
</evidence>
<dbReference type="GO" id="GO:0005654">
    <property type="term" value="C:nucleoplasm"/>
    <property type="evidence" value="ECO:0007669"/>
    <property type="project" value="TreeGrafter"/>
</dbReference>
<dbReference type="GO" id="GO:0005737">
    <property type="term" value="C:cytoplasm"/>
    <property type="evidence" value="ECO:0007669"/>
    <property type="project" value="TreeGrafter"/>
</dbReference>
<dbReference type="SMART" id="SM00343">
    <property type="entry name" value="ZnF_C2HC"/>
    <property type="match status" value="3"/>
</dbReference>
<sequence>MADFLVIPGRDYRNNVTETVYAVDNSIKLNQEYSIRDKFITTKKKYNVGAATEQIKLIDEELAKIKAKKEARVKEGEGKGLKIAEISKKVENVASSSKEKLACSSKVEEKSFGWSKPKERQGKREEVILIEEKTTFVPIKEEKPFGWTKGESSEDEDKIKDRLHKKKANRKKRKKEIPFGWSSEPQSLMSDKQVKDMLRRYNAPICLFGEDSQDRKERLQKILTNRNHFKTKMKQVFYQNFLQEGDSEVLAKKTEIMNEVLLMPKRIEGQCEICNVICFGKLQWESHLLSIRHQKKVAEKSLEDEKEIEGKCEICCVECNGEEEWQAHLNGEQHKTALQQASDEGYEIEEEAEDVLDFSVITAPQTSMFPPEDNNWSVVQVDPEDEILSHLEYPDFDPGDFSYPYEAAIAEFVWRTFGEDKPEYSESSEEEDEDDPYNQPDGCRKFNKRTGCYNCGSNEHMTKFCEKPRVPDEKRIGPCFTCSQMGHRENTCPKKRCYRCREPGHFKRLVMNMSNIDRNTLNIVILTIVCFFIFFAFESENLTEDDVAYNYSENAYVYKHGRYYSTMTNLKSTEYHTNGNAKKTENSKITEEAQYIISDTFAETISIFKELLKDELSSKKLEGYLPTDDNIVKLRALHQKRFLFKEEDYEILENAKLMLLRHKLHPLVDDVLQDTSTIMTWIKLMTPKAACGNNFGVEVQKSEDKECEKEKETAFKEVEKVQKLAHDFVRELDNFDHSKRTRLGTDYLKNPQLAYVNEIRDLDRKFFLLMRNNLAKLRDGLMVLKDFLNKNMDKITNPRGEERSAVYTS</sequence>
<dbReference type="InterPro" id="IPR013087">
    <property type="entry name" value="Znf_C2H2_type"/>
</dbReference>
<dbReference type="SUPFAM" id="SSF57667">
    <property type="entry name" value="beta-beta-alpha zinc fingers"/>
    <property type="match status" value="2"/>
</dbReference>
<dbReference type="GO" id="GO:0008270">
    <property type="term" value="F:zinc ion binding"/>
    <property type="evidence" value="ECO:0007669"/>
    <property type="project" value="UniProtKB-KW"/>
</dbReference>
<dbReference type="GO" id="GO:0061133">
    <property type="term" value="F:endopeptidase activator activity"/>
    <property type="evidence" value="ECO:0007669"/>
    <property type="project" value="TreeGrafter"/>
</dbReference>
<evidence type="ECO:0000313" key="7">
    <source>
        <dbReference type="WBParaSite" id="ACRNAN_Path_807.g3055.t2"/>
    </source>
</evidence>
<dbReference type="PANTHER" id="PTHR10660:SF2">
    <property type="entry name" value="LD45860P"/>
    <property type="match status" value="1"/>
</dbReference>
<feature type="compositionally biased region" description="Basic residues" evidence="4">
    <location>
        <begin position="161"/>
        <end position="175"/>
    </location>
</feature>
<dbReference type="Pfam" id="PF02252">
    <property type="entry name" value="PA28_C"/>
    <property type="match status" value="1"/>
</dbReference>
<dbReference type="InterPro" id="IPR003186">
    <property type="entry name" value="PA28_C"/>
</dbReference>
<dbReference type="SUPFAM" id="SSF57756">
    <property type="entry name" value="Retrovirus zinc finger-like domains"/>
    <property type="match status" value="1"/>
</dbReference>
<dbReference type="WBParaSite" id="ACRNAN_Path_807.g3055.t2">
    <property type="protein sequence ID" value="ACRNAN_Path_807.g3055.t2"/>
    <property type="gene ID" value="ACRNAN_Path_807.g3055"/>
</dbReference>
<evidence type="ECO:0000259" key="5">
    <source>
        <dbReference type="PROSITE" id="PS50158"/>
    </source>
</evidence>
<dbReference type="InterPro" id="IPR036236">
    <property type="entry name" value="Znf_C2H2_sf"/>
</dbReference>
<dbReference type="InterPro" id="IPR036997">
    <property type="entry name" value="PA28_C_sf"/>
</dbReference>
<accession>A0A914CBM0</accession>
<dbReference type="PROSITE" id="PS50158">
    <property type="entry name" value="ZF_CCHC"/>
    <property type="match status" value="1"/>
</dbReference>
<feature type="region of interest" description="Disordered" evidence="4">
    <location>
        <begin position="421"/>
        <end position="442"/>
    </location>
</feature>
<dbReference type="SUPFAM" id="SSF47216">
    <property type="entry name" value="Proteasome activator"/>
    <property type="match status" value="1"/>
</dbReference>
<dbReference type="GO" id="GO:0019899">
    <property type="term" value="F:enzyme binding"/>
    <property type="evidence" value="ECO:0007669"/>
    <property type="project" value="UniProtKB-ARBA"/>
</dbReference>
<dbReference type="GO" id="GO:2000045">
    <property type="term" value="P:regulation of G1/S transition of mitotic cell cycle"/>
    <property type="evidence" value="ECO:0007669"/>
    <property type="project" value="TreeGrafter"/>
</dbReference>
<keyword evidence="3" id="KW-0862">Zinc</keyword>
<dbReference type="InterPro" id="IPR014906">
    <property type="entry name" value="PRP4-like"/>
</dbReference>
<keyword evidence="6" id="KW-1185">Reference proteome</keyword>
<feature type="domain" description="CCHC-type" evidence="5">
    <location>
        <begin position="479"/>
        <end position="494"/>
    </location>
</feature>
<dbReference type="InterPro" id="IPR001878">
    <property type="entry name" value="Znf_CCHC"/>
</dbReference>
<protein>
    <submittedName>
        <fullName evidence="7">CCHC-type domain-containing protein</fullName>
    </submittedName>
</protein>
<dbReference type="GO" id="GO:0003676">
    <property type="term" value="F:nucleic acid binding"/>
    <property type="evidence" value="ECO:0007669"/>
    <property type="project" value="InterPro"/>
</dbReference>
<dbReference type="AlphaFoldDB" id="A0A914CBM0"/>